<comment type="caution">
    <text evidence="1">The sequence shown here is derived from an EMBL/GenBank/DDBJ whole genome shotgun (WGS) entry which is preliminary data.</text>
</comment>
<organism evidence="1 2">
    <name type="scientific">Dreissena polymorpha</name>
    <name type="common">Zebra mussel</name>
    <name type="synonym">Mytilus polymorpha</name>
    <dbReference type="NCBI Taxonomy" id="45954"/>
    <lineage>
        <taxon>Eukaryota</taxon>
        <taxon>Metazoa</taxon>
        <taxon>Spiralia</taxon>
        <taxon>Lophotrochozoa</taxon>
        <taxon>Mollusca</taxon>
        <taxon>Bivalvia</taxon>
        <taxon>Autobranchia</taxon>
        <taxon>Heteroconchia</taxon>
        <taxon>Euheterodonta</taxon>
        <taxon>Imparidentia</taxon>
        <taxon>Neoheterodontei</taxon>
        <taxon>Myida</taxon>
        <taxon>Dreissenoidea</taxon>
        <taxon>Dreissenidae</taxon>
        <taxon>Dreissena</taxon>
    </lineage>
</organism>
<gene>
    <name evidence="1" type="ORF">DPMN_163983</name>
</gene>
<dbReference type="AlphaFoldDB" id="A0A9D4EUC3"/>
<proteinExistence type="predicted"/>
<evidence type="ECO:0000313" key="2">
    <source>
        <dbReference type="Proteomes" id="UP000828390"/>
    </source>
</evidence>
<keyword evidence="2" id="KW-1185">Reference proteome</keyword>
<protein>
    <submittedName>
        <fullName evidence="1">Uncharacterized protein</fullName>
    </submittedName>
</protein>
<reference evidence="1" key="2">
    <citation type="submission" date="2020-11" db="EMBL/GenBank/DDBJ databases">
        <authorList>
            <person name="McCartney M.A."/>
            <person name="Auch B."/>
            <person name="Kono T."/>
            <person name="Mallez S."/>
            <person name="Becker A."/>
            <person name="Gohl D.M."/>
            <person name="Silverstein K.A.T."/>
            <person name="Koren S."/>
            <person name="Bechman K.B."/>
            <person name="Herman A."/>
            <person name="Abrahante J.E."/>
            <person name="Garbe J."/>
        </authorList>
    </citation>
    <scope>NUCLEOTIDE SEQUENCE</scope>
    <source>
        <strain evidence="1">Duluth1</strain>
        <tissue evidence="1">Whole animal</tissue>
    </source>
</reference>
<sequence length="59" mass="6130">MSSLDSIGPADGFLAKTDKSKGLKHVAEGADHADNPIDKTLVIGDGNALFHSIKNIPSN</sequence>
<accession>A0A9D4EUC3</accession>
<dbReference type="Proteomes" id="UP000828390">
    <property type="component" value="Unassembled WGS sequence"/>
</dbReference>
<dbReference type="EMBL" id="JAIWYP010000008">
    <property type="protein sequence ID" value="KAH3785888.1"/>
    <property type="molecule type" value="Genomic_DNA"/>
</dbReference>
<evidence type="ECO:0000313" key="1">
    <source>
        <dbReference type="EMBL" id="KAH3785888.1"/>
    </source>
</evidence>
<reference evidence="1" key="1">
    <citation type="journal article" date="2019" name="bioRxiv">
        <title>The Genome of the Zebra Mussel, Dreissena polymorpha: A Resource for Invasive Species Research.</title>
        <authorList>
            <person name="McCartney M.A."/>
            <person name="Auch B."/>
            <person name="Kono T."/>
            <person name="Mallez S."/>
            <person name="Zhang Y."/>
            <person name="Obille A."/>
            <person name="Becker A."/>
            <person name="Abrahante J.E."/>
            <person name="Garbe J."/>
            <person name="Badalamenti J.P."/>
            <person name="Herman A."/>
            <person name="Mangelson H."/>
            <person name="Liachko I."/>
            <person name="Sullivan S."/>
            <person name="Sone E.D."/>
            <person name="Koren S."/>
            <person name="Silverstein K.A.T."/>
            <person name="Beckman K.B."/>
            <person name="Gohl D.M."/>
        </authorList>
    </citation>
    <scope>NUCLEOTIDE SEQUENCE</scope>
    <source>
        <strain evidence="1">Duluth1</strain>
        <tissue evidence="1">Whole animal</tissue>
    </source>
</reference>
<name>A0A9D4EUC3_DREPO</name>